<gene>
    <name evidence="1" type="ORF">B296_00057881</name>
</gene>
<name>A0A426XAU7_ENSVE</name>
<protein>
    <submittedName>
        <fullName evidence="1">Uncharacterized protein</fullName>
    </submittedName>
</protein>
<evidence type="ECO:0000313" key="1">
    <source>
        <dbReference type="EMBL" id="RRT36560.1"/>
    </source>
</evidence>
<evidence type="ECO:0000313" key="2">
    <source>
        <dbReference type="Proteomes" id="UP000287651"/>
    </source>
</evidence>
<dbReference type="EMBL" id="AMZH03023424">
    <property type="protein sequence ID" value="RRT36560.1"/>
    <property type="molecule type" value="Genomic_DNA"/>
</dbReference>
<reference evidence="1 2" key="1">
    <citation type="journal article" date="2014" name="Agronomy (Basel)">
        <title>A Draft Genome Sequence for Ensete ventricosum, the Drought-Tolerant Tree Against Hunger.</title>
        <authorList>
            <person name="Harrison J."/>
            <person name="Moore K.A."/>
            <person name="Paszkiewicz K."/>
            <person name="Jones T."/>
            <person name="Grant M."/>
            <person name="Ambacheew D."/>
            <person name="Muzemil S."/>
            <person name="Studholme D.J."/>
        </authorList>
    </citation>
    <scope>NUCLEOTIDE SEQUENCE [LARGE SCALE GENOMIC DNA]</scope>
</reference>
<organism evidence="1 2">
    <name type="scientific">Ensete ventricosum</name>
    <name type="common">Abyssinian banana</name>
    <name type="synonym">Musa ensete</name>
    <dbReference type="NCBI Taxonomy" id="4639"/>
    <lineage>
        <taxon>Eukaryota</taxon>
        <taxon>Viridiplantae</taxon>
        <taxon>Streptophyta</taxon>
        <taxon>Embryophyta</taxon>
        <taxon>Tracheophyta</taxon>
        <taxon>Spermatophyta</taxon>
        <taxon>Magnoliopsida</taxon>
        <taxon>Liliopsida</taxon>
        <taxon>Zingiberales</taxon>
        <taxon>Musaceae</taxon>
        <taxon>Ensete</taxon>
    </lineage>
</organism>
<dbReference type="Proteomes" id="UP000287651">
    <property type="component" value="Unassembled WGS sequence"/>
</dbReference>
<sequence length="182" mass="19467">MPGSSVGVPRRASEGRGWCASCGGAKDGNAVVATVVIDSTPHLSGCSTTTTSSSNHVFVSPRFQAEGGYRCQEMGMCVAVYCGCPLIFELSISLPCLEVKKKVGCQGSHSAWKKVVATAIPGLLPRRLLLEVFYWPLPIVSRCFVERTQQVLSCYQTVANPHLVDCPFAKPQLSVDSSSTKP</sequence>
<accession>A0A426XAU7</accession>
<dbReference type="AlphaFoldDB" id="A0A426XAU7"/>
<proteinExistence type="predicted"/>
<comment type="caution">
    <text evidence="1">The sequence shown here is derived from an EMBL/GenBank/DDBJ whole genome shotgun (WGS) entry which is preliminary data.</text>
</comment>